<comment type="caution">
    <text evidence="7">The sequence shown here is derived from an EMBL/GenBank/DDBJ whole genome shotgun (WGS) entry which is preliminary data.</text>
</comment>
<keyword evidence="3 6" id="KW-0812">Transmembrane</keyword>
<dbReference type="PANTHER" id="PTHR16119:SF17">
    <property type="entry name" value="TRANSMEMBRANE PROTEIN 144"/>
    <property type="match status" value="1"/>
</dbReference>
<accession>A0AAW0IA29</accession>
<dbReference type="EMBL" id="JBBHLL010000177">
    <property type="protein sequence ID" value="KAK7811246.1"/>
    <property type="molecule type" value="Genomic_DNA"/>
</dbReference>
<evidence type="ECO:0000256" key="5">
    <source>
        <dbReference type="ARBA" id="ARBA00023136"/>
    </source>
</evidence>
<evidence type="ECO:0000313" key="8">
    <source>
        <dbReference type="Proteomes" id="UP001488838"/>
    </source>
</evidence>
<evidence type="ECO:0000256" key="4">
    <source>
        <dbReference type="ARBA" id="ARBA00022989"/>
    </source>
</evidence>
<dbReference type="Pfam" id="PF07857">
    <property type="entry name" value="TMEM144"/>
    <property type="match status" value="1"/>
</dbReference>
<evidence type="ECO:0000256" key="3">
    <source>
        <dbReference type="ARBA" id="ARBA00022692"/>
    </source>
</evidence>
<keyword evidence="4 6" id="KW-1133">Transmembrane helix</keyword>
<evidence type="ECO:0000256" key="2">
    <source>
        <dbReference type="ARBA" id="ARBA00005731"/>
    </source>
</evidence>
<evidence type="ECO:0000256" key="6">
    <source>
        <dbReference type="SAM" id="Phobius"/>
    </source>
</evidence>
<organism evidence="7 8">
    <name type="scientific">Myodes glareolus</name>
    <name type="common">Bank vole</name>
    <name type="synonym">Clethrionomys glareolus</name>
    <dbReference type="NCBI Taxonomy" id="447135"/>
    <lineage>
        <taxon>Eukaryota</taxon>
        <taxon>Metazoa</taxon>
        <taxon>Chordata</taxon>
        <taxon>Craniata</taxon>
        <taxon>Vertebrata</taxon>
        <taxon>Euteleostomi</taxon>
        <taxon>Mammalia</taxon>
        <taxon>Eutheria</taxon>
        <taxon>Euarchontoglires</taxon>
        <taxon>Glires</taxon>
        <taxon>Rodentia</taxon>
        <taxon>Myomorpha</taxon>
        <taxon>Muroidea</taxon>
        <taxon>Cricetidae</taxon>
        <taxon>Arvicolinae</taxon>
        <taxon>Myodes</taxon>
    </lineage>
</organism>
<gene>
    <name evidence="7" type="ORF">U0070_027208</name>
</gene>
<evidence type="ECO:0000256" key="1">
    <source>
        <dbReference type="ARBA" id="ARBA00004141"/>
    </source>
</evidence>
<dbReference type="InterPro" id="IPR010651">
    <property type="entry name" value="Sugar_transport"/>
</dbReference>
<dbReference type="PANTHER" id="PTHR16119">
    <property type="entry name" value="TRANSMEMBRANE PROTEIN 144"/>
    <property type="match status" value="1"/>
</dbReference>
<protein>
    <submittedName>
        <fullName evidence="7">Uncharacterized protein</fullName>
    </submittedName>
</protein>
<evidence type="ECO:0000313" key="7">
    <source>
        <dbReference type="EMBL" id="KAK7811246.1"/>
    </source>
</evidence>
<comment type="subcellular location">
    <subcellularLocation>
        <location evidence="1">Membrane</location>
        <topology evidence="1">Multi-pass membrane protein</topology>
    </subcellularLocation>
</comment>
<sequence length="119" mass="13048">MRNRPKLYPEAILPGFLSGVLWAIATCCWFIANHSLSAVISFPIITAVSGQSPGFANASSLHVSSFDLDSEDQHFTPLTYFSDPFDADFAEADECRAEQSIFIAFRTRKLEANLVGSAL</sequence>
<dbReference type="AlphaFoldDB" id="A0AAW0IA29"/>
<name>A0AAW0IA29_MYOGA</name>
<dbReference type="GO" id="GO:0016020">
    <property type="term" value="C:membrane"/>
    <property type="evidence" value="ECO:0007669"/>
    <property type="project" value="UniProtKB-SubCell"/>
</dbReference>
<dbReference type="GO" id="GO:0015144">
    <property type="term" value="F:carbohydrate transmembrane transporter activity"/>
    <property type="evidence" value="ECO:0007669"/>
    <property type="project" value="InterPro"/>
</dbReference>
<dbReference type="Proteomes" id="UP001488838">
    <property type="component" value="Unassembled WGS sequence"/>
</dbReference>
<dbReference type="InterPro" id="IPR012435">
    <property type="entry name" value="TMEM144"/>
</dbReference>
<keyword evidence="5 6" id="KW-0472">Membrane</keyword>
<feature type="transmembrane region" description="Helical" evidence="6">
    <location>
        <begin position="12"/>
        <end position="32"/>
    </location>
</feature>
<reference evidence="7 8" key="1">
    <citation type="journal article" date="2023" name="bioRxiv">
        <title>Conserved and derived expression patterns and positive selection on dental genes reveal complex evolutionary context of ever-growing rodent molars.</title>
        <authorList>
            <person name="Calamari Z.T."/>
            <person name="Song A."/>
            <person name="Cohen E."/>
            <person name="Akter M."/>
            <person name="Roy R.D."/>
            <person name="Hallikas O."/>
            <person name="Christensen M.M."/>
            <person name="Li P."/>
            <person name="Marangoni P."/>
            <person name="Jernvall J."/>
            <person name="Klein O.D."/>
        </authorList>
    </citation>
    <scope>NUCLEOTIDE SEQUENCE [LARGE SCALE GENOMIC DNA]</scope>
    <source>
        <strain evidence="7">V071</strain>
    </source>
</reference>
<proteinExistence type="inferred from homology"/>
<keyword evidence="8" id="KW-1185">Reference proteome</keyword>
<comment type="similarity">
    <text evidence="2">Belongs to the TMEM144 family.</text>
</comment>